<evidence type="ECO:0000256" key="2">
    <source>
        <dbReference type="ARBA" id="ARBA00022566"/>
    </source>
</evidence>
<keyword evidence="2" id="KW-0547">Nucleotide-binding</keyword>
<feature type="region of interest" description="Disordered" evidence="5">
    <location>
        <begin position="42"/>
        <end position="116"/>
    </location>
</feature>
<feature type="compositionally biased region" description="Basic and acidic residues" evidence="5">
    <location>
        <begin position="58"/>
        <end position="68"/>
    </location>
</feature>
<dbReference type="GO" id="GO:0005829">
    <property type="term" value="C:cytosol"/>
    <property type="evidence" value="ECO:0007669"/>
    <property type="project" value="TreeGrafter"/>
</dbReference>
<dbReference type="GO" id="GO:0005952">
    <property type="term" value="C:cAMP-dependent protein kinase complex"/>
    <property type="evidence" value="ECO:0007669"/>
    <property type="project" value="InterPro"/>
</dbReference>
<dbReference type="AlphaFoldDB" id="A0A8S3Z967"/>
<evidence type="ECO:0000256" key="3">
    <source>
        <dbReference type="ARBA" id="ARBA00022737"/>
    </source>
</evidence>
<dbReference type="Proteomes" id="UP000678393">
    <property type="component" value="Unassembled WGS sequence"/>
</dbReference>
<evidence type="ECO:0000313" key="7">
    <source>
        <dbReference type="EMBL" id="CAG5124405.1"/>
    </source>
</evidence>
<dbReference type="SUPFAM" id="SSF51206">
    <property type="entry name" value="cAMP-binding domain-like"/>
    <property type="match status" value="1"/>
</dbReference>
<dbReference type="InterPro" id="IPR018490">
    <property type="entry name" value="cNMP-bd_dom_sf"/>
</dbReference>
<dbReference type="CDD" id="cd00038">
    <property type="entry name" value="CAP_ED"/>
    <property type="match status" value="1"/>
</dbReference>
<dbReference type="GO" id="GO:0004862">
    <property type="term" value="F:cAMP-dependent protein kinase inhibitor activity"/>
    <property type="evidence" value="ECO:0007669"/>
    <property type="project" value="TreeGrafter"/>
</dbReference>
<dbReference type="PANTHER" id="PTHR11635">
    <property type="entry name" value="CAMP-DEPENDENT PROTEIN KINASE REGULATORY CHAIN"/>
    <property type="match status" value="1"/>
</dbReference>
<dbReference type="Gene3D" id="2.60.120.10">
    <property type="entry name" value="Jelly Rolls"/>
    <property type="match status" value="1"/>
</dbReference>
<evidence type="ECO:0000256" key="4">
    <source>
        <dbReference type="ARBA" id="ARBA00023149"/>
    </source>
</evidence>
<protein>
    <recommendedName>
        <fullName evidence="6">Cyclic nucleotide-binding domain-containing protein</fullName>
    </recommendedName>
</protein>
<feature type="domain" description="Cyclic nucleotide-binding" evidence="6">
    <location>
        <begin position="129"/>
        <end position="170"/>
    </location>
</feature>
<dbReference type="PANTHER" id="PTHR11635:SF152">
    <property type="entry name" value="CAMP-DEPENDENT PROTEIN KINASE TYPE I REGULATORY SUBUNIT-RELATED"/>
    <property type="match status" value="1"/>
</dbReference>
<dbReference type="InterPro" id="IPR014710">
    <property type="entry name" value="RmlC-like_jellyroll"/>
</dbReference>
<dbReference type="SUPFAM" id="SSF47391">
    <property type="entry name" value="Dimerization-anchoring domain of cAMP-dependent PK regulatory subunit"/>
    <property type="match status" value="1"/>
</dbReference>
<sequence>MNFEIPPGLTELLQEFTVAALRNRPPDLEEFAARYFQALYEKKKGPGKSGAGALKFQNDSDIRTKNSVDDDDDEPMPDLAPPSRDRRKSVSAERYDPEADDDNDHTKVVYPKSDDQRKRLNDAVKNILLFRSLDQEQLQEVLDAMFEKEVTPGQEVITQGDDGDNFYVID</sequence>
<dbReference type="GO" id="GO:0034236">
    <property type="term" value="F:protein kinase A catalytic subunit binding"/>
    <property type="evidence" value="ECO:0007669"/>
    <property type="project" value="TreeGrafter"/>
</dbReference>
<dbReference type="FunFam" id="1.20.890.10:FF:000002">
    <property type="entry name" value="cAMP-dependent protein kinase type II-alpha regulatory subunit"/>
    <property type="match status" value="1"/>
</dbReference>
<evidence type="ECO:0000256" key="5">
    <source>
        <dbReference type="SAM" id="MobiDB-lite"/>
    </source>
</evidence>
<evidence type="ECO:0000313" key="8">
    <source>
        <dbReference type="Proteomes" id="UP000678393"/>
    </source>
</evidence>
<dbReference type="PROSITE" id="PS50042">
    <property type="entry name" value="CNMP_BINDING_3"/>
    <property type="match status" value="1"/>
</dbReference>
<accession>A0A8S3Z967</accession>
<evidence type="ECO:0000259" key="6">
    <source>
        <dbReference type="PROSITE" id="PS50042"/>
    </source>
</evidence>
<keyword evidence="8" id="KW-1185">Reference proteome</keyword>
<keyword evidence="2" id="KW-0116">cAMP-binding</keyword>
<dbReference type="InterPro" id="IPR000595">
    <property type="entry name" value="cNMP-bd_dom"/>
</dbReference>
<comment type="caution">
    <text evidence="7">The sequence shown here is derived from an EMBL/GenBank/DDBJ whole genome shotgun (WGS) entry which is preliminary data.</text>
</comment>
<dbReference type="InterPro" id="IPR050503">
    <property type="entry name" value="cAMP-dep_PK_reg_su-like"/>
</dbReference>
<feature type="compositionally biased region" description="Basic and acidic residues" evidence="5">
    <location>
        <begin position="88"/>
        <end position="97"/>
    </location>
</feature>
<dbReference type="Pfam" id="PF02197">
    <property type="entry name" value="RIIa"/>
    <property type="match status" value="1"/>
</dbReference>
<proteinExistence type="inferred from homology"/>
<keyword evidence="4" id="KW-0114">cAMP</keyword>
<dbReference type="SMART" id="SM00394">
    <property type="entry name" value="RIIa"/>
    <property type="match status" value="1"/>
</dbReference>
<name>A0A8S3Z967_9EUPU</name>
<dbReference type="InterPro" id="IPR003117">
    <property type="entry name" value="cAMP_dep_PK_reg_su_I/II_a/b"/>
</dbReference>
<dbReference type="EMBL" id="CAJHNH020001774">
    <property type="protein sequence ID" value="CAG5124405.1"/>
    <property type="molecule type" value="Genomic_DNA"/>
</dbReference>
<gene>
    <name evidence="7" type="ORF">CUNI_LOCUS9963</name>
</gene>
<dbReference type="OrthoDB" id="417078at2759"/>
<dbReference type="GO" id="GO:0030552">
    <property type="term" value="F:cAMP binding"/>
    <property type="evidence" value="ECO:0007669"/>
    <property type="project" value="UniProtKB-KW"/>
</dbReference>
<comment type="similarity">
    <text evidence="1">Belongs to the cAMP-dependent kinase regulatory chain family.</text>
</comment>
<keyword evidence="3" id="KW-0677">Repeat</keyword>
<organism evidence="7 8">
    <name type="scientific">Candidula unifasciata</name>
    <dbReference type="NCBI Taxonomy" id="100452"/>
    <lineage>
        <taxon>Eukaryota</taxon>
        <taxon>Metazoa</taxon>
        <taxon>Spiralia</taxon>
        <taxon>Lophotrochozoa</taxon>
        <taxon>Mollusca</taxon>
        <taxon>Gastropoda</taxon>
        <taxon>Heterobranchia</taxon>
        <taxon>Euthyneura</taxon>
        <taxon>Panpulmonata</taxon>
        <taxon>Eupulmonata</taxon>
        <taxon>Stylommatophora</taxon>
        <taxon>Helicina</taxon>
        <taxon>Helicoidea</taxon>
        <taxon>Geomitridae</taxon>
        <taxon>Candidula</taxon>
    </lineage>
</organism>
<dbReference type="CDD" id="cd12099">
    <property type="entry name" value="DD_RII_PKA"/>
    <property type="match status" value="1"/>
</dbReference>
<feature type="non-terminal residue" evidence="7">
    <location>
        <position position="1"/>
    </location>
</feature>
<dbReference type="Gene3D" id="1.20.890.10">
    <property type="entry name" value="cAMP-dependent protein kinase regulatory subunit, dimerization-anchoring domain"/>
    <property type="match status" value="1"/>
</dbReference>
<feature type="compositionally biased region" description="Basic and acidic residues" evidence="5">
    <location>
        <begin position="104"/>
        <end position="116"/>
    </location>
</feature>
<evidence type="ECO:0000256" key="1">
    <source>
        <dbReference type="ARBA" id="ARBA00005753"/>
    </source>
</evidence>
<reference evidence="7" key="1">
    <citation type="submission" date="2021-04" db="EMBL/GenBank/DDBJ databases">
        <authorList>
            <consortium name="Molecular Ecology Group"/>
        </authorList>
    </citation>
    <scope>NUCLEOTIDE SEQUENCE</scope>
</reference>